<evidence type="ECO:0000256" key="1">
    <source>
        <dbReference type="SAM" id="MobiDB-lite"/>
    </source>
</evidence>
<evidence type="ECO:0000313" key="2">
    <source>
        <dbReference type="EMBL" id="KDR69104.1"/>
    </source>
</evidence>
<dbReference type="Proteomes" id="UP000027222">
    <property type="component" value="Unassembled WGS sequence"/>
</dbReference>
<protein>
    <submittedName>
        <fullName evidence="2">Uncharacterized protein</fullName>
    </submittedName>
</protein>
<dbReference type="EMBL" id="KL142404">
    <property type="protein sequence ID" value="KDR69104.1"/>
    <property type="molecule type" value="Genomic_DNA"/>
</dbReference>
<evidence type="ECO:0000313" key="3">
    <source>
        <dbReference type="Proteomes" id="UP000027222"/>
    </source>
</evidence>
<gene>
    <name evidence="2" type="ORF">GALMADRAFT_215392</name>
</gene>
<feature type="region of interest" description="Disordered" evidence="1">
    <location>
        <begin position="23"/>
        <end position="44"/>
    </location>
</feature>
<name>A0A067SN30_GALM3</name>
<sequence>MESSQVPHHSTIVTGTCTGYWDPPGGGADTNANSNPIKPRNIGQAFDGSQQRGLACFLREGFDNDLLGLGYISPGDHYFSSFKSGMSMYESYNKLPGPSEHILASKFLKDRSTVYKQVVCLDEGRKLVV</sequence>
<dbReference type="AlphaFoldDB" id="A0A067SN30"/>
<reference evidence="3" key="1">
    <citation type="journal article" date="2014" name="Proc. Natl. Acad. Sci. U.S.A.">
        <title>Extensive sampling of basidiomycete genomes demonstrates inadequacy of the white-rot/brown-rot paradigm for wood decay fungi.</title>
        <authorList>
            <person name="Riley R."/>
            <person name="Salamov A.A."/>
            <person name="Brown D.W."/>
            <person name="Nagy L.G."/>
            <person name="Floudas D."/>
            <person name="Held B.W."/>
            <person name="Levasseur A."/>
            <person name="Lombard V."/>
            <person name="Morin E."/>
            <person name="Otillar R."/>
            <person name="Lindquist E.A."/>
            <person name="Sun H."/>
            <person name="LaButti K.M."/>
            <person name="Schmutz J."/>
            <person name="Jabbour D."/>
            <person name="Luo H."/>
            <person name="Baker S.E."/>
            <person name="Pisabarro A.G."/>
            <person name="Walton J.D."/>
            <person name="Blanchette R.A."/>
            <person name="Henrissat B."/>
            <person name="Martin F."/>
            <person name="Cullen D."/>
            <person name="Hibbett D.S."/>
            <person name="Grigoriev I.V."/>
        </authorList>
    </citation>
    <scope>NUCLEOTIDE SEQUENCE [LARGE SCALE GENOMIC DNA]</scope>
    <source>
        <strain evidence="3">CBS 339.88</strain>
    </source>
</reference>
<dbReference type="HOGENOM" id="CLU_1948968_0_0_1"/>
<proteinExistence type="predicted"/>
<organism evidence="2 3">
    <name type="scientific">Galerina marginata (strain CBS 339.88)</name>
    <dbReference type="NCBI Taxonomy" id="685588"/>
    <lineage>
        <taxon>Eukaryota</taxon>
        <taxon>Fungi</taxon>
        <taxon>Dikarya</taxon>
        <taxon>Basidiomycota</taxon>
        <taxon>Agaricomycotina</taxon>
        <taxon>Agaricomycetes</taxon>
        <taxon>Agaricomycetidae</taxon>
        <taxon>Agaricales</taxon>
        <taxon>Agaricineae</taxon>
        <taxon>Strophariaceae</taxon>
        <taxon>Galerina</taxon>
    </lineage>
</organism>
<accession>A0A067SN30</accession>
<keyword evidence="3" id="KW-1185">Reference proteome</keyword>